<evidence type="ECO:0000256" key="7">
    <source>
        <dbReference type="ARBA" id="ARBA00023136"/>
    </source>
</evidence>
<evidence type="ECO:0000313" key="11">
    <source>
        <dbReference type="Proteomes" id="UP000001819"/>
    </source>
</evidence>
<keyword evidence="11" id="KW-1185">Reference proteome</keyword>
<dbReference type="InParanoid" id="A0A6I8VX59"/>
<dbReference type="Gene3D" id="3.40.50.10140">
    <property type="entry name" value="Toll/interleukin-1 receptor homology (TIR) domain"/>
    <property type="match status" value="2"/>
</dbReference>
<dbReference type="PANTHER" id="PTHR24365">
    <property type="entry name" value="TOLL-LIKE RECEPTOR"/>
    <property type="match status" value="1"/>
</dbReference>
<keyword evidence="3" id="KW-0433">Leucine-rich repeat</keyword>
<dbReference type="PROSITE" id="PS50104">
    <property type="entry name" value="TIR"/>
    <property type="match status" value="2"/>
</dbReference>
<evidence type="ECO:0000256" key="5">
    <source>
        <dbReference type="ARBA" id="ARBA00022729"/>
    </source>
</evidence>
<reference evidence="12" key="1">
    <citation type="submission" date="2025-08" db="UniProtKB">
        <authorList>
            <consortium name="RefSeq"/>
        </authorList>
    </citation>
    <scope>IDENTIFICATION</scope>
    <source>
        <strain evidence="12">MV-25-SWS-2005</strain>
        <tissue evidence="12">Whole body</tissue>
    </source>
</reference>
<keyword evidence="5" id="KW-0732">Signal</keyword>
<evidence type="ECO:0000256" key="3">
    <source>
        <dbReference type="ARBA" id="ARBA00022614"/>
    </source>
</evidence>
<dbReference type="KEGG" id="dpo:117183988"/>
<keyword evidence="7 9" id="KW-0472">Membrane</keyword>
<proteinExistence type="inferred from homology"/>
<dbReference type="InterPro" id="IPR000372">
    <property type="entry name" value="LRRNT"/>
</dbReference>
<dbReference type="PROSITE" id="PS51450">
    <property type="entry name" value="LRR"/>
    <property type="match status" value="2"/>
</dbReference>
<dbReference type="GO" id="GO:0045087">
    <property type="term" value="P:innate immune response"/>
    <property type="evidence" value="ECO:0007669"/>
    <property type="project" value="TreeGrafter"/>
</dbReference>
<dbReference type="Gene3D" id="3.80.10.10">
    <property type="entry name" value="Ribonuclease Inhibitor"/>
    <property type="match status" value="6"/>
</dbReference>
<dbReference type="PANTHER" id="PTHR24365:SF530">
    <property type="entry name" value="MSTPROX-RELATED"/>
    <property type="match status" value="1"/>
</dbReference>
<dbReference type="Proteomes" id="UP000001819">
    <property type="component" value="Chromosome 4"/>
</dbReference>
<evidence type="ECO:0000256" key="1">
    <source>
        <dbReference type="ARBA" id="ARBA00004167"/>
    </source>
</evidence>
<dbReference type="SMART" id="SM00082">
    <property type="entry name" value="LRRCT"/>
    <property type="match status" value="4"/>
</dbReference>
<organism evidence="11 12">
    <name type="scientific">Drosophila pseudoobscura pseudoobscura</name>
    <name type="common">Fruit fly</name>
    <dbReference type="NCBI Taxonomy" id="46245"/>
    <lineage>
        <taxon>Eukaryota</taxon>
        <taxon>Metazoa</taxon>
        <taxon>Ecdysozoa</taxon>
        <taxon>Arthropoda</taxon>
        <taxon>Hexapoda</taxon>
        <taxon>Insecta</taxon>
        <taxon>Pterygota</taxon>
        <taxon>Neoptera</taxon>
        <taxon>Endopterygota</taxon>
        <taxon>Diptera</taxon>
        <taxon>Brachycera</taxon>
        <taxon>Muscomorpha</taxon>
        <taxon>Ephydroidea</taxon>
        <taxon>Drosophilidae</taxon>
        <taxon>Drosophila</taxon>
        <taxon>Sophophora</taxon>
    </lineage>
</organism>
<dbReference type="InterPro" id="IPR001611">
    <property type="entry name" value="Leu-rich_rpt"/>
</dbReference>
<dbReference type="GO" id="GO:0038023">
    <property type="term" value="F:signaling receptor activity"/>
    <property type="evidence" value="ECO:0007669"/>
    <property type="project" value="TreeGrafter"/>
</dbReference>
<feature type="domain" description="TIR" evidence="10">
    <location>
        <begin position="1397"/>
        <end position="1532"/>
    </location>
</feature>
<sequence>MSLNHLKKIKIEYEPEHQNIKNKPPNENVKNSNRIFWINENTFAGKTNLELLFFDGIDIRNLTPIVFTSLINLKTLGFQNVVLEDFSFLRSETLQKNLEKVYLNIDQKVDMKYFERYSKLKYISANEYEPYENLTAIICAGVQRSCKFTLGINGIKCPAECECRIHMGHSIIRMYIVIDCSRSQLTKIPQLPIPIIRNTCLNFGGNDLEELPKNTLSGYNDIKNLNVGDNRLTSLTIDRLPKNLLALDISNNAIQKLDKDVIKYLSNVDDFKQTGIQWLVNCDDNIMMEFLHNITYQLRLHWKMPEDANRITSITQSLGHASLRKLYLFENQIVDFPFHLIPKNITHLDLRKNKLEALDDQVVNFFRDREGSTKRKIELSGNPWTCDCRAKSFLSFLRQKEPLEYIAALDRCNIFPSGTCPEECICCLDNSTVPSLIIDCKSKGLKAIPPLPTLTSGQSTLHFEGNFLEALPSNSLPGYAKLAHLHLANNRLTEIDQLPENIITLDIRNNSISLLNKQMRDFFDKRIVAATQLKLLLSGNPWTCTCEEKDFLFFVRSSQYIENLNDIYCGRTGKLLKLIDESDLCPSGLVHYVTLTISFMIIISTINLIVYFKQPLLIWFYEHNLCMSLAAQREFEKQKKFDAFLSFTHKDEELIEEFVERLENGAYKFRLCFYLRDWLVGVPIPECISQSVKDSKRVIILMTNHFLKSTWGRLEFRLALHATSQDRCKRLIVVLYPEVENFDDLDSELRSYMVLNTYLKRDDPNFWNKLVYSMPHVNVQQEPAPEAIELSETLKKNLENVYLKADDNRVDMYKVDMKYFEGYSKLKYIFANEYEPFENLTAIICFREYVNDCKFTLGINGVKCPDKCECAYYWNPNNLDIDCSRRRLTKIPQLPIPIIGNTSLNFRGNYLEELPENTLRGYNGLQKLNVSDNRLTSLRMDRLPKNLVALDISNNAIQALDKDVIKYLSNIKDFKQTGIKWLVNCDDNIMMEFLQNITYQLRFHWKMLEDAVLYHHLNAPCPDGCSCCFNRSRDHFTIDCTHADMQFYPELPHSIPYNVSLHLDTNKIQRIIHSLGHASLRKLYLFENQIVDFPFHLIPKNITNLDLRKKKLEALDDQVVDFFRDRGGSTKRKIELSGNPWTCECRAKSFLSFLRQKEPLEYIAALDRCNIFPSGTCPEACICCLDNSTVPSLIIDCKSKGLKVIPPLPTLTSGQSTLHFERNYLESLPSNSLPGYAKLGHLYLANNRLTEIDQLPENIITLDIRNNSISVLNKQMRDFFDKRIAAFPHMKLLLLGNPWTCTCEEKDFLQFVKSRSRYIENLTDLYCGGTAKLLIETDESELCPSGLVQYVTLTISFMIIISTINLIVYFKQPLLIWFYEHNVCMSLAAQREFEKQKKFDAFLSFTHKDEELIEEFVERLENGAYKFRLCFYLRDWLVGVPIPECISQSVKDSKRVIILMTNHFLKSTWGRLEFRLALHATSQDRCKRLIVVLYPEVENFDDLDSELRSYMVLNTYLKRDDPNFWNKLVYSMPHINVQQEPDPEAIDLSVINRNA</sequence>
<dbReference type="SMART" id="SM00255">
    <property type="entry name" value="TIR"/>
    <property type="match status" value="2"/>
</dbReference>
<dbReference type="InterPro" id="IPR000483">
    <property type="entry name" value="Cys-rich_flank_reg_C"/>
</dbReference>
<accession>A0A6I8VX59</accession>
<keyword evidence="6 9" id="KW-1133">Transmembrane helix</keyword>
<comment type="similarity">
    <text evidence="2">Belongs to the Toll-like receptor family.</text>
</comment>
<dbReference type="InterPro" id="IPR000157">
    <property type="entry name" value="TIR_dom"/>
</dbReference>
<dbReference type="Pfam" id="PF13676">
    <property type="entry name" value="TIR_2"/>
    <property type="match status" value="2"/>
</dbReference>
<evidence type="ECO:0000256" key="4">
    <source>
        <dbReference type="ARBA" id="ARBA00022692"/>
    </source>
</evidence>
<protein>
    <recommendedName>
        <fullName evidence="10">TIR domain-containing protein</fullName>
    </recommendedName>
</protein>
<feature type="domain" description="TIR" evidence="10">
    <location>
        <begin position="639"/>
        <end position="774"/>
    </location>
</feature>
<keyword evidence="8" id="KW-0675">Receptor</keyword>
<dbReference type="GO" id="GO:0007165">
    <property type="term" value="P:signal transduction"/>
    <property type="evidence" value="ECO:0007669"/>
    <property type="project" value="InterPro"/>
</dbReference>
<evidence type="ECO:0000256" key="8">
    <source>
        <dbReference type="ARBA" id="ARBA00023170"/>
    </source>
</evidence>
<dbReference type="SUPFAM" id="SSF52058">
    <property type="entry name" value="L domain-like"/>
    <property type="match status" value="4"/>
</dbReference>
<evidence type="ECO:0000256" key="6">
    <source>
        <dbReference type="ARBA" id="ARBA00022989"/>
    </source>
</evidence>
<dbReference type="GO" id="GO:0005886">
    <property type="term" value="C:plasma membrane"/>
    <property type="evidence" value="ECO:0007669"/>
    <property type="project" value="TreeGrafter"/>
</dbReference>
<dbReference type="SMART" id="SM00013">
    <property type="entry name" value="LRRNT"/>
    <property type="match status" value="5"/>
</dbReference>
<evidence type="ECO:0000313" key="12">
    <source>
        <dbReference type="RefSeq" id="XP_033235670.1"/>
    </source>
</evidence>
<evidence type="ECO:0000256" key="2">
    <source>
        <dbReference type="ARBA" id="ARBA00009634"/>
    </source>
</evidence>
<gene>
    <name evidence="12" type="primary">LOC117183988</name>
</gene>
<dbReference type="FunFam" id="3.80.10.10:FF:000727">
    <property type="entry name" value="Toll-like protein"/>
    <property type="match status" value="2"/>
</dbReference>
<dbReference type="InterPro" id="IPR035897">
    <property type="entry name" value="Toll_tir_struct_dom_sf"/>
</dbReference>
<dbReference type="SUPFAM" id="SSF52200">
    <property type="entry name" value="Toll/Interleukin receptor TIR domain"/>
    <property type="match status" value="2"/>
</dbReference>
<feature type="transmembrane region" description="Helical" evidence="9">
    <location>
        <begin position="1347"/>
        <end position="1370"/>
    </location>
</feature>
<keyword evidence="4 9" id="KW-0812">Transmembrane</keyword>
<evidence type="ECO:0000256" key="9">
    <source>
        <dbReference type="SAM" id="Phobius"/>
    </source>
</evidence>
<dbReference type="RefSeq" id="XP_033235670.1">
    <property type="nucleotide sequence ID" value="XM_033379779.1"/>
</dbReference>
<comment type="subcellular location">
    <subcellularLocation>
        <location evidence="1">Membrane</location>
        <topology evidence="1">Single-pass membrane protein</topology>
    </subcellularLocation>
</comment>
<name>A0A6I8VX59_DROPS</name>
<evidence type="ECO:0000259" key="10">
    <source>
        <dbReference type="PROSITE" id="PS50104"/>
    </source>
</evidence>
<dbReference type="InterPro" id="IPR032675">
    <property type="entry name" value="LRR_dom_sf"/>
</dbReference>